<feature type="transmembrane region" description="Helical" evidence="1">
    <location>
        <begin position="174"/>
        <end position="191"/>
    </location>
</feature>
<proteinExistence type="predicted"/>
<evidence type="ECO:0008006" key="4">
    <source>
        <dbReference type="Google" id="ProtNLM"/>
    </source>
</evidence>
<dbReference type="EMBL" id="JACJVR010000002">
    <property type="protein sequence ID" value="MBB6689825.1"/>
    <property type="molecule type" value="Genomic_DNA"/>
</dbReference>
<feature type="transmembrane region" description="Helical" evidence="1">
    <location>
        <begin position="141"/>
        <end position="162"/>
    </location>
</feature>
<dbReference type="Proteomes" id="UP000553776">
    <property type="component" value="Unassembled WGS sequence"/>
</dbReference>
<evidence type="ECO:0000313" key="2">
    <source>
        <dbReference type="EMBL" id="MBB6689825.1"/>
    </source>
</evidence>
<accession>A0A841TNW4</accession>
<comment type="caution">
    <text evidence="2">The sequence shown here is derived from an EMBL/GenBank/DDBJ whole genome shotgun (WGS) entry which is preliminary data.</text>
</comment>
<dbReference type="RefSeq" id="WP_185133861.1">
    <property type="nucleotide sequence ID" value="NZ_BORM01000012.1"/>
</dbReference>
<evidence type="ECO:0000256" key="1">
    <source>
        <dbReference type="SAM" id="Phobius"/>
    </source>
</evidence>
<keyword evidence="1" id="KW-0472">Membrane</keyword>
<name>A0A841TNW4_9BACL</name>
<dbReference type="PROSITE" id="PS51257">
    <property type="entry name" value="PROKAR_LIPOPROTEIN"/>
    <property type="match status" value="1"/>
</dbReference>
<keyword evidence="3" id="KW-1185">Reference proteome</keyword>
<keyword evidence="1" id="KW-0812">Transmembrane</keyword>
<organism evidence="2 3">
    <name type="scientific">Cohnella xylanilytica</name>
    <dbReference type="NCBI Taxonomy" id="557555"/>
    <lineage>
        <taxon>Bacteria</taxon>
        <taxon>Bacillati</taxon>
        <taxon>Bacillota</taxon>
        <taxon>Bacilli</taxon>
        <taxon>Bacillales</taxon>
        <taxon>Paenibacillaceae</taxon>
        <taxon>Cohnella</taxon>
    </lineage>
</organism>
<feature type="transmembrane region" description="Helical" evidence="1">
    <location>
        <begin position="21"/>
        <end position="41"/>
    </location>
</feature>
<feature type="transmembrane region" description="Helical" evidence="1">
    <location>
        <begin position="61"/>
        <end position="80"/>
    </location>
</feature>
<gene>
    <name evidence="2" type="ORF">H7B90_00270</name>
</gene>
<reference evidence="2 3" key="1">
    <citation type="submission" date="2020-08" db="EMBL/GenBank/DDBJ databases">
        <title>Cohnella phylogeny.</title>
        <authorList>
            <person name="Dunlap C."/>
        </authorList>
    </citation>
    <scope>NUCLEOTIDE SEQUENCE [LARGE SCALE GENOMIC DNA]</scope>
    <source>
        <strain evidence="2 3">DSM 25239</strain>
    </source>
</reference>
<protein>
    <recommendedName>
        <fullName evidence="4">ABC transporter permease</fullName>
    </recommendedName>
</protein>
<keyword evidence="1" id="KW-1133">Transmembrane helix</keyword>
<dbReference type="AlphaFoldDB" id="A0A841TNW4"/>
<evidence type="ECO:0000313" key="3">
    <source>
        <dbReference type="Proteomes" id="UP000553776"/>
    </source>
</evidence>
<feature type="transmembrane region" description="Helical" evidence="1">
    <location>
        <begin position="211"/>
        <end position="231"/>
    </location>
</feature>
<sequence length="241" mass="27380">MRGWRAVRTIIAFEMRREWTGVLVTFLFACYFGIIFSGSAIDPADRSAAARFYEGVRDWVYLFGFPLFGCMMNRTIFAYWRDDPFTRRIAHWRTMPIPLSAIVGARYAQAVLMTAIVGSGFIALQYAIHGGFRERVELSDWIAAGLVWIAYGFVIQSAYILLELGFAGKTFVKWYLGYSAILALLCALLAWQDVNVFDEVLAASTARPLLWSAVALAAFAAALWTGSRLTLRRMQRRRYTF</sequence>
<feature type="transmembrane region" description="Helical" evidence="1">
    <location>
        <begin position="101"/>
        <end position="129"/>
    </location>
</feature>